<feature type="chain" id="PRO_5042170075" evidence="1">
    <location>
        <begin position="27"/>
        <end position="232"/>
    </location>
</feature>
<name>A0AAE2V870_9BACT</name>
<proteinExistence type="predicted"/>
<evidence type="ECO:0000256" key="1">
    <source>
        <dbReference type="SAM" id="SignalP"/>
    </source>
</evidence>
<keyword evidence="1" id="KW-0732">Signal</keyword>
<protein>
    <submittedName>
        <fullName evidence="2">Uncharacterized protein</fullName>
    </submittedName>
</protein>
<comment type="caution">
    <text evidence="2">The sequence shown here is derived from an EMBL/GenBank/DDBJ whole genome shotgun (WGS) entry which is preliminary data.</text>
</comment>
<accession>A0AAE2V870</accession>
<evidence type="ECO:0000313" key="2">
    <source>
        <dbReference type="EMBL" id="MBK1855057.1"/>
    </source>
</evidence>
<organism evidence="2 3">
    <name type="scientific">Oceaniferula flava</name>
    <dbReference type="NCBI Taxonomy" id="2800421"/>
    <lineage>
        <taxon>Bacteria</taxon>
        <taxon>Pseudomonadati</taxon>
        <taxon>Verrucomicrobiota</taxon>
        <taxon>Verrucomicrobiia</taxon>
        <taxon>Verrucomicrobiales</taxon>
        <taxon>Verrucomicrobiaceae</taxon>
        <taxon>Oceaniferula</taxon>
    </lineage>
</organism>
<evidence type="ECO:0000313" key="3">
    <source>
        <dbReference type="Proteomes" id="UP000634206"/>
    </source>
</evidence>
<reference evidence="2" key="1">
    <citation type="submission" date="2021-01" db="EMBL/GenBank/DDBJ databases">
        <title>Modified the classification status of verrucomicrobia.</title>
        <authorList>
            <person name="Feng X."/>
        </authorList>
    </citation>
    <scope>NUCLEOTIDE SEQUENCE</scope>
    <source>
        <strain evidence="2">5K15</strain>
    </source>
</reference>
<gene>
    <name evidence="2" type="ORF">JIN83_08805</name>
</gene>
<dbReference type="EMBL" id="JAENIG010000005">
    <property type="protein sequence ID" value="MBK1855057.1"/>
    <property type="molecule type" value="Genomic_DNA"/>
</dbReference>
<keyword evidence="3" id="KW-1185">Reference proteome</keyword>
<dbReference type="AlphaFoldDB" id="A0AAE2V870"/>
<dbReference type="Proteomes" id="UP000634206">
    <property type="component" value="Unassembled WGS sequence"/>
</dbReference>
<feature type="signal peptide" evidence="1">
    <location>
        <begin position="1"/>
        <end position="26"/>
    </location>
</feature>
<dbReference type="RefSeq" id="WP_309489670.1">
    <property type="nucleotide sequence ID" value="NZ_JAENIG010000005.1"/>
</dbReference>
<sequence length="232" mass="26459">MIPTRIAYLFTLAITASIFPVQTAFCDDVIQLQFVSFPKLRDAKPVELVIGQGKTMPVELPTNSISKVYKVPRSNKWILGKNIVNTEGKKTFDVYGQSSAISSTKQLIIVIRKGQSNDDGLELITIDNNTDNFGGGKYFLMNATSVDIAGSIGTGKFALRPNSHFILAPKPTKTKDDRHYCYAKIYFRRNEEVQPFFTSTWRFNERARSMVFFYHDPRTSRLRLHTIRDYVQ</sequence>